<dbReference type="RefSeq" id="WP_079413678.1">
    <property type="nucleotide sequence ID" value="NZ_MZGW01000015.1"/>
</dbReference>
<dbReference type="GO" id="GO:0006520">
    <property type="term" value="P:amino acid metabolic process"/>
    <property type="evidence" value="ECO:0007669"/>
    <property type="project" value="InterPro"/>
</dbReference>
<feature type="domain" description="Aminotransferase class I/classII large" evidence="7">
    <location>
        <begin position="30"/>
        <end position="385"/>
    </location>
</feature>
<accession>A0A1V4I472</accession>
<dbReference type="PANTHER" id="PTHR46383:SF1">
    <property type="entry name" value="ASPARTATE AMINOTRANSFERASE"/>
    <property type="match status" value="1"/>
</dbReference>
<dbReference type="EMBL" id="MZGW01000015">
    <property type="protein sequence ID" value="OPJ54670.1"/>
    <property type="molecule type" value="Genomic_DNA"/>
</dbReference>
<keyword evidence="3 6" id="KW-0032">Aminotransferase</keyword>
<evidence type="ECO:0000256" key="3">
    <source>
        <dbReference type="ARBA" id="ARBA00022576"/>
    </source>
</evidence>
<evidence type="ECO:0000259" key="7">
    <source>
        <dbReference type="Pfam" id="PF00155"/>
    </source>
</evidence>
<dbReference type="InterPro" id="IPR004839">
    <property type="entry name" value="Aminotransferase_I/II_large"/>
</dbReference>
<name>A0A1V4I472_9FIRM</name>
<dbReference type="PANTHER" id="PTHR46383">
    <property type="entry name" value="ASPARTATE AMINOTRANSFERASE"/>
    <property type="match status" value="1"/>
</dbReference>
<dbReference type="InterPro" id="IPR004838">
    <property type="entry name" value="NHTrfase_class1_PyrdxlP-BS"/>
</dbReference>
<dbReference type="Gene3D" id="3.90.1150.10">
    <property type="entry name" value="Aspartate Aminotransferase, domain 1"/>
    <property type="match status" value="1"/>
</dbReference>
<dbReference type="EC" id="2.6.1.-" evidence="6"/>
<evidence type="ECO:0000256" key="5">
    <source>
        <dbReference type="ARBA" id="ARBA00022898"/>
    </source>
</evidence>
<evidence type="ECO:0000313" key="9">
    <source>
        <dbReference type="Proteomes" id="UP000190140"/>
    </source>
</evidence>
<dbReference type="FunFam" id="3.40.640.10:FF:000033">
    <property type="entry name" value="Aspartate aminotransferase"/>
    <property type="match status" value="1"/>
</dbReference>
<evidence type="ECO:0000256" key="4">
    <source>
        <dbReference type="ARBA" id="ARBA00022679"/>
    </source>
</evidence>
<dbReference type="Gene3D" id="3.40.640.10">
    <property type="entry name" value="Type I PLP-dependent aspartate aminotransferase-like (Major domain)"/>
    <property type="match status" value="1"/>
</dbReference>
<sequence>MLSKRLSSITPSFTIGISSKVSQLKKQGQDIIDLSIGEPDFSTPDAGKDEAVKAIFANKTKYDLVPGIIELRNEIVDKLYKENNVKYDTDEIVISNGAKHAITNALISILDYNDEALIPKPYWVSYPEMVKLVGGVPVFVDTKKENQFKITPHEIESSITPNTKILFLCNPSNPTGAIYTKDELQSIVDVCVKNNIYILADEIYESICYGNEYISVASISNHAKDITITINGFSKSASMTGWRLGYSASNKTLAKAISTVQGHLVSHPSTISQWAGYGFLINAKDEMRQMVEMYKKRRNLAVSMLSKIKDLDYIYPQGAFYVFIDISNLKDKLKTTESLSIQFCESLLQEEKVAAVPGIAFGMDDYIRISYACSNDDIVEGIHRIDRFINNLNK</sequence>
<dbReference type="SUPFAM" id="SSF53383">
    <property type="entry name" value="PLP-dependent transferases"/>
    <property type="match status" value="1"/>
</dbReference>
<dbReference type="GO" id="GO:0008483">
    <property type="term" value="F:transaminase activity"/>
    <property type="evidence" value="ECO:0007669"/>
    <property type="project" value="UniProtKB-KW"/>
</dbReference>
<proteinExistence type="inferred from homology"/>
<protein>
    <recommendedName>
        <fullName evidence="6">Aminotransferase</fullName>
        <ecNumber evidence="6">2.6.1.-</ecNumber>
    </recommendedName>
</protein>
<dbReference type="InterPro" id="IPR015421">
    <property type="entry name" value="PyrdxlP-dep_Trfase_major"/>
</dbReference>
<evidence type="ECO:0000313" key="8">
    <source>
        <dbReference type="EMBL" id="OPJ54670.1"/>
    </source>
</evidence>
<dbReference type="Proteomes" id="UP000190140">
    <property type="component" value="Unassembled WGS sequence"/>
</dbReference>
<keyword evidence="5" id="KW-0663">Pyridoxal phosphate</keyword>
<gene>
    <name evidence="8" type="ORF">CLOTH_20360</name>
</gene>
<dbReference type="InterPro" id="IPR015422">
    <property type="entry name" value="PyrdxlP-dep_Trfase_small"/>
</dbReference>
<evidence type="ECO:0000256" key="1">
    <source>
        <dbReference type="ARBA" id="ARBA00001933"/>
    </source>
</evidence>
<dbReference type="Pfam" id="PF00155">
    <property type="entry name" value="Aminotran_1_2"/>
    <property type="match status" value="1"/>
</dbReference>
<dbReference type="OrthoDB" id="9802328at2"/>
<keyword evidence="9" id="KW-1185">Reference proteome</keyword>
<dbReference type="InterPro" id="IPR015424">
    <property type="entry name" value="PyrdxlP-dep_Trfase"/>
</dbReference>
<dbReference type="STRING" id="29349.CLOTH_20360"/>
<dbReference type="AlphaFoldDB" id="A0A1V4I472"/>
<dbReference type="GO" id="GO:0030170">
    <property type="term" value="F:pyridoxal phosphate binding"/>
    <property type="evidence" value="ECO:0007669"/>
    <property type="project" value="InterPro"/>
</dbReference>
<comment type="similarity">
    <text evidence="2 6">Belongs to the class-I pyridoxal-phosphate-dependent aminotransferase family.</text>
</comment>
<evidence type="ECO:0000256" key="2">
    <source>
        <dbReference type="ARBA" id="ARBA00007441"/>
    </source>
</evidence>
<comment type="cofactor">
    <cofactor evidence="1 6">
        <name>pyridoxal 5'-phosphate</name>
        <dbReference type="ChEBI" id="CHEBI:597326"/>
    </cofactor>
</comment>
<organism evidence="8 9">
    <name type="scientific">Alkalithermobacter paradoxus</name>
    <dbReference type="NCBI Taxonomy" id="29349"/>
    <lineage>
        <taxon>Bacteria</taxon>
        <taxon>Bacillati</taxon>
        <taxon>Bacillota</taxon>
        <taxon>Clostridia</taxon>
        <taxon>Peptostreptococcales</taxon>
        <taxon>Tepidibacteraceae</taxon>
        <taxon>Alkalithermobacter</taxon>
    </lineage>
</organism>
<dbReference type="PROSITE" id="PS00105">
    <property type="entry name" value="AA_TRANSFER_CLASS_1"/>
    <property type="match status" value="1"/>
</dbReference>
<keyword evidence="4 6" id="KW-0808">Transferase</keyword>
<comment type="caution">
    <text evidence="8">The sequence shown here is derived from an EMBL/GenBank/DDBJ whole genome shotgun (WGS) entry which is preliminary data.</text>
</comment>
<reference evidence="8 9" key="1">
    <citation type="submission" date="2017-03" db="EMBL/GenBank/DDBJ databases">
        <title>Genome sequence of Clostridium thermoalcaliphilum DSM 7309.</title>
        <authorList>
            <person name="Poehlein A."/>
            <person name="Daniel R."/>
        </authorList>
    </citation>
    <scope>NUCLEOTIDE SEQUENCE [LARGE SCALE GENOMIC DNA]</scope>
    <source>
        <strain evidence="8 9">DSM 7309</strain>
    </source>
</reference>
<dbReference type="InterPro" id="IPR050596">
    <property type="entry name" value="AspAT/PAT-like"/>
</dbReference>
<evidence type="ECO:0000256" key="6">
    <source>
        <dbReference type="RuleBase" id="RU000481"/>
    </source>
</evidence>
<dbReference type="CDD" id="cd00609">
    <property type="entry name" value="AAT_like"/>
    <property type="match status" value="1"/>
</dbReference>